<evidence type="ECO:0000256" key="1">
    <source>
        <dbReference type="SAM" id="MobiDB-lite"/>
    </source>
</evidence>
<reference evidence="2 3" key="1">
    <citation type="journal article" date="2016" name="C (Basel)">
        <title>Selective Growth of and Electricity Production by Marine Exoelectrogenic Bacteria in Self-Aggregated Hydrogel of Microbially Reduced Graphene Oxide.</title>
        <authorList>
            <person name="Yoshida N."/>
            <person name="Goto Y."/>
            <person name="Miyata Y."/>
        </authorList>
    </citation>
    <scope>NUCLEOTIDE SEQUENCE [LARGE SCALE GENOMIC DNA]</scope>
    <source>
        <strain evidence="2 3">NIT-T3</strain>
    </source>
</reference>
<organism evidence="2 3">
    <name type="scientific">Desulfuromonas versatilis</name>
    <dbReference type="NCBI Taxonomy" id="2802975"/>
    <lineage>
        <taxon>Bacteria</taxon>
        <taxon>Pseudomonadati</taxon>
        <taxon>Thermodesulfobacteriota</taxon>
        <taxon>Desulfuromonadia</taxon>
        <taxon>Desulfuromonadales</taxon>
        <taxon>Desulfuromonadaceae</taxon>
        <taxon>Desulfuromonas</taxon>
    </lineage>
</organism>
<sequence>MQGSRNLCDGQVLGAGRAGGDREKGGQGQGKYRFQHGLLSIIPPARPGKKAAAPAGAGLTDRAVRGIKEDP</sequence>
<proteinExistence type="predicted"/>
<evidence type="ECO:0000313" key="2">
    <source>
        <dbReference type="EMBL" id="BCR05029.1"/>
    </source>
</evidence>
<name>A0ABN6E0M9_9BACT</name>
<keyword evidence="3" id="KW-1185">Reference proteome</keyword>
<reference evidence="2 3" key="2">
    <citation type="journal article" date="2021" name="Int. J. Syst. Evol. Microbiol.">
        <title>Isolation and Polyphasic Characterization of Desulfuromonas versatilis sp. Nov., an Electrogenic Bacteria Capable of Versatile Metabolism Isolated from a Graphene Oxide-Reducing Enrichment Culture.</title>
        <authorList>
            <person name="Xie L."/>
            <person name="Yoshida N."/>
            <person name="Ishii S."/>
            <person name="Meng L."/>
        </authorList>
    </citation>
    <scope>NUCLEOTIDE SEQUENCE [LARGE SCALE GENOMIC DNA]</scope>
    <source>
        <strain evidence="2 3">NIT-T3</strain>
    </source>
</reference>
<feature type="compositionally biased region" description="Basic and acidic residues" evidence="1">
    <location>
        <begin position="62"/>
        <end position="71"/>
    </location>
</feature>
<protein>
    <submittedName>
        <fullName evidence="2">Uncharacterized protein</fullName>
    </submittedName>
</protein>
<gene>
    <name evidence="2" type="ORF">DESUT3_20980</name>
</gene>
<feature type="region of interest" description="Disordered" evidence="1">
    <location>
        <begin position="43"/>
        <end position="71"/>
    </location>
</feature>
<accession>A0ABN6E0M9</accession>
<feature type="region of interest" description="Disordered" evidence="1">
    <location>
        <begin position="1"/>
        <end position="30"/>
    </location>
</feature>
<dbReference type="EMBL" id="AP024355">
    <property type="protein sequence ID" value="BCR05029.1"/>
    <property type="molecule type" value="Genomic_DNA"/>
</dbReference>
<dbReference type="Proteomes" id="UP001319827">
    <property type="component" value="Chromosome"/>
</dbReference>
<evidence type="ECO:0000313" key="3">
    <source>
        <dbReference type="Proteomes" id="UP001319827"/>
    </source>
</evidence>